<proteinExistence type="predicted"/>
<dbReference type="Proteomes" id="UP000590749">
    <property type="component" value="Unassembled WGS sequence"/>
</dbReference>
<accession>A0A7W5AMG9</accession>
<evidence type="ECO:0000313" key="2">
    <source>
        <dbReference type="Proteomes" id="UP000590749"/>
    </source>
</evidence>
<name>A0A7W5AMG9_9ACTN</name>
<dbReference type="EMBL" id="JACHXF010000017">
    <property type="protein sequence ID" value="MBB3098998.1"/>
    <property type="molecule type" value="Genomic_DNA"/>
</dbReference>
<organism evidence="1 2">
    <name type="scientific">Actinoplanes campanulatus</name>
    <dbReference type="NCBI Taxonomy" id="113559"/>
    <lineage>
        <taxon>Bacteria</taxon>
        <taxon>Bacillati</taxon>
        <taxon>Actinomycetota</taxon>
        <taxon>Actinomycetes</taxon>
        <taxon>Micromonosporales</taxon>
        <taxon>Micromonosporaceae</taxon>
        <taxon>Actinoplanes</taxon>
    </lineage>
</organism>
<protein>
    <submittedName>
        <fullName evidence="1">Uncharacterized protein</fullName>
    </submittedName>
</protein>
<keyword evidence="2" id="KW-1185">Reference proteome</keyword>
<reference evidence="1 2" key="1">
    <citation type="submission" date="2020-08" db="EMBL/GenBank/DDBJ databases">
        <title>Genomic Encyclopedia of Type Strains, Phase III (KMG-III): the genomes of soil and plant-associated and newly described type strains.</title>
        <authorList>
            <person name="Whitman W."/>
        </authorList>
    </citation>
    <scope>NUCLEOTIDE SEQUENCE [LARGE SCALE GENOMIC DNA]</scope>
    <source>
        <strain evidence="1 2">CECT 3287</strain>
    </source>
</reference>
<sequence length="341" mass="34520">MADDIVLPGTAAVVATDDIGSGRQVQLVKPAFGADGSATMVSGSNPLPVGPPAYQQWSGSVTGTGTLVGSFDVSGGYTAIIITVTGTFSGTTVLQGSFDGTNWTTVSLSAMGASTAGVASNGDFTQSSTPNGSNGYYVPVWFRYYQFVCTAYTSGTRTYQVALTAAPLHAMRVNVANSSLSVSSSATGTTTLSDAQANTPWSTVGSLGLGFNGATWSRQRLANIFKSVTATASGDTAVWTPTSGKRWQLLRFQLFATADAAQSSGGVITVTLRDVTTSTGLAIPVYVPATGGTALGGWSSGWIDVGPYGVRAAAINTNLNVNLSAALTAGAIGVVAAGTEE</sequence>
<gene>
    <name evidence="1" type="ORF">FHR83_006704</name>
</gene>
<evidence type="ECO:0000313" key="1">
    <source>
        <dbReference type="EMBL" id="MBB3098998.1"/>
    </source>
</evidence>
<dbReference type="AlphaFoldDB" id="A0A7W5AMG9"/>
<comment type="caution">
    <text evidence="1">The sequence shown here is derived from an EMBL/GenBank/DDBJ whole genome shotgun (WGS) entry which is preliminary data.</text>
</comment>
<dbReference type="RefSeq" id="WP_183225084.1">
    <property type="nucleotide sequence ID" value="NZ_BMPW01000020.1"/>
</dbReference>